<protein>
    <recommendedName>
        <fullName evidence="2">Enoyl reductase (ER) domain-containing protein</fullName>
    </recommendedName>
</protein>
<dbReference type="PANTHER" id="PTHR45348:SF7">
    <property type="entry name" value="ZINC BINDING OXIDOREDUCTASE, PUTATIVE-RELATED"/>
    <property type="match status" value="1"/>
</dbReference>
<dbReference type="InterPro" id="IPR011032">
    <property type="entry name" value="GroES-like_sf"/>
</dbReference>
<evidence type="ECO:0000256" key="1">
    <source>
        <dbReference type="SAM" id="MobiDB-lite"/>
    </source>
</evidence>
<proteinExistence type="predicted"/>
<dbReference type="Proteomes" id="UP000054988">
    <property type="component" value="Unassembled WGS sequence"/>
</dbReference>
<dbReference type="InterPro" id="IPR020843">
    <property type="entry name" value="ER"/>
</dbReference>
<dbReference type="Pfam" id="PF08240">
    <property type="entry name" value="ADH_N"/>
    <property type="match status" value="1"/>
</dbReference>
<dbReference type="SUPFAM" id="SSF50129">
    <property type="entry name" value="GroES-like"/>
    <property type="match status" value="1"/>
</dbReference>
<dbReference type="SUPFAM" id="SSF52047">
    <property type="entry name" value="RNI-like"/>
    <property type="match status" value="1"/>
</dbReference>
<organism evidence="3 4">
    <name type="scientific">Moniliophthora roreri</name>
    <name type="common">Frosty pod rot fungus</name>
    <name type="synonym">Monilia roreri</name>
    <dbReference type="NCBI Taxonomy" id="221103"/>
    <lineage>
        <taxon>Eukaryota</taxon>
        <taxon>Fungi</taxon>
        <taxon>Dikarya</taxon>
        <taxon>Basidiomycota</taxon>
        <taxon>Agaricomycotina</taxon>
        <taxon>Agaricomycetes</taxon>
        <taxon>Agaricomycetidae</taxon>
        <taxon>Agaricales</taxon>
        <taxon>Marasmiineae</taxon>
        <taxon>Marasmiaceae</taxon>
        <taxon>Moniliophthora</taxon>
    </lineage>
</organism>
<dbReference type="Gene3D" id="3.40.50.720">
    <property type="entry name" value="NAD(P)-binding Rossmann-like Domain"/>
    <property type="match status" value="1"/>
</dbReference>
<dbReference type="GO" id="GO:0016651">
    <property type="term" value="F:oxidoreductase activity, acting on NAD(P)H"/>
    <property type="evidence" value="ECO:0007669"/>
    <property type="project" value="InterPro"/>
</dbReference>
<dbReference type="InterPro" id="IPR036291">
    <property type="entry name" value="NAD(P)-bd_dom_sf"/>
</dbReference>
<evidence type="ECO:0000259" key="2">
    <source>
        <dbReference type="SMART" id="SM00829"/>
    </source>
</evidence>
<reference evidence="3 4" key="1">
    <citation type="submission" date="2015-12" db="EMBL/GenBank/DDBJ databases">
        <title>Draft genome sequence of Moniliophthora roreri, the causal agent of frosty pod rot of cacao.</title>
        <authorList>
            <person name="Aime M.C."/>
            <person name="Diaz-Valderrama J.R."/>
            <person name="Kijpornyongpan T."/>
            <person name="Phillips-Mora W."/>
        </authorList>
    </citation>
    <scope>NUCLEOTIDE SEQUENCE [LARGE SCALE GENOMIC DNA]</scope>
    <source>
        <strain evidence="3 4">MCA 2952</strain>
    </source>
</reference>
<feature type="region of interest" description="Disordered" evidence="1">
    <location>
        <begin position="1006"/>
        <end position="1036"/>
    </location>
</feature>
<dbReference type="InterPro" id="IPR013154">
    <property type="entry name" value="ADH-like_N"/>
</dbReference>
<dbReference type="Gene3D" id="3.80.10.10">
    <property type="entry name" value="Ribonuclease Inhibitor"/>
    <property type="match status" value="1"/>
</dbReference>
<evidence type="ECO:0000313" key="3">
    <source>
        <dbReference type="EMBL" id="KTB46798.1"/>
    </source>
</evidence>
<name>A0A0W0GE03_MONRR</name>
<sequence length="1036" mass="115672">MSSTDLAELCQYFHIVCPPGPNASLMLTKYLQCHSANDFALDHEVPFLNDALRQAQRRLAEHDAVLARVRAITQQLEQQRDDLSTTIQRCSAMIVSSIRHLPIELFIKIFTLCWSNARAESWTSFSAPSSHITLILSQVCARWRALAIALPALWSFINLNFDILGLNAVSEEDIRRFAGLCLQRSKDKPLDIILHAPCNRPEFCSHQPALTLLATQCHRWRNVDLGLQERDVLYLPQSLRMLERLLIQRKSNSTPLTQWLANEQALRLHSNFTILTELKLGSGCSLDVIFDFLKRGTSLRALHLRSPYRDLQPPLPHVTSMLQSLTLEECVDMLPQLTLPRLAELSMRDNLETERFPTMTFCEFLQRSQPHLTSLTIGEFCPDVIPLAEVFGMLPYLNKLSIHDCDDYGDASDGFFPDAFLRRMMISRGKSVPLPNLVHLELECRTDYFVTAAMVEMIKSRRSTAALAREMGFRRLIFFQLTCNSDNFDFEINMQLNSVEGLVPTVNGRLATVMLAILLSTPSASVLQQTHLALVQSEAERITWFGSKNFNYPYFIGRLDAFNSRTNTSIPFGQIITQHSHTITSNEVLNAQGIMQALITAPGNTAVVAQIPIPEPGQGEIRIKVHSIALNHVDALYVAHPADKPGRVVGSDIAGVVDKLGDGVSRWSIGDRVASFVQGATTGTNRPGGFAEYAILEEDLATSIPSQVSFDEAATVPLCALTAAQALFIRLEINAPFSNPFKFPEPAVERPSILIYSAATSVGFYTIELARLLKAPTGESYRIFATASPKHTARLLSLGVEAVYDYRSPDWPERVLAASGGISYAVDCISEDETTARISRTFREGGGKIAVIRVQAWNKEGVRSDVTPLYGAVWQGLGREILYNDGTIPASPSWRSFSVAFYEWMSKKTPSEPEITELTELGNTESEQKNKCQDVRIEDVTDKDEDQMLCVEGVGAIVARFIALEEEGCTPVWVLDAEEGDQKDSPEQLNIEEFAARMQRFHDEEVARERERCKDNDCSGGYSKNSTKTLLQQKKA</sequence>
<comment type="caution">
    <text evidence="3">The sequence shown here is derived from an EMBL/GenBank/DDBJ whole genome shotgun (WGS) entry which is preliminary data.</text>
</comment>
<gene>
    <name evidence="3" type="ORF">WG66_603</name>
</gene>
<dbReference type="PANTHER" id="PTHR45348">
    <property type="entry name" value="HYPOTHETICAL OXIDOREDUCTASE (EUROFUNG)"/>
    <property type="match status" value="1"/>
</dbReference>
<dbReference type="EMBL" id="LATX01000243">
    <property type="protein sequence ID" value="KTB46798.1"/>
    <property type="molecule type" value="Genomic_DNA"/>
</dbReference>
<feature type="compositionally biased region" description="Basic and acidic residues" evidence="1">
    <location>
        <begin position="1006"/>
        <end position="1017"/>
    </location>
</feature>
<dbReference type="SUPFAM" id="SSF51735">
    <property type="entry name" value="NAD(P)-binding Rossmann-fold domains"/>
    <property type="match status" value="1"/>
</dbReference>
<feature type="compositionally biased region" description="Polar residues" evidence="1">
    <location>
        <begin position="1022"/>
        <end position="1036"/>
    </location>
</feature>
<dbReference type="CDD" id="cd08249">
    <property type="entry name" value="enoyl_reductase_like"/>
    <property type="match status" value="1"/>
</dbReference>
<accession>A0A0W0GE03</accession>
<evidence type="ECO:0000313" key="4">
    <source>
        <dbReference type="Proteomes" id="UP000054988"/>
    </source>
</evidence>
<dbReference type="InterPro" id="IPR047122">
    <property type="entry name" value="Trans-enoyl_RdTase-like"/>
</dbReference>
<dbReference type="InterPro" id="IPR032675">
    <property type="entry name" value="LRR_dom_sf"/>
</dbReference>
<dbReference type="Gene3D" id="3.90.180.10">
    <property type="entry name" value="Medium-chain alcohol dehydrogenases, catalytic domain"/>
    <property type="match status" value="1"/>
</dbReference>
<feature type="domain" description="Enoyl reductase (ER)" evidence="2">
    <location>
        <begin position="603"/>
        <end position="910"/>
    </location>
</feature>
<dbReference type="AlphaFoldDB" id="A0A0W0GE03"/>
<dbReference type="SMART" id="SM00829">
    <property type="entry name" value="PKS_ER"/>
    <property type="match status" value="1"/>
</dbReference>